<protein>
    <submittedName>
        <fullName evidence="1">Uncharacterized protein</fullName>
    </submittedName>
</protein>
<dbReference type="EMBL" id="JRXE01000006">
    <property type="protein sequence ID" value="KOC91399.1"/>
    <property type="molecule type" value="Genomic_DNA"/>
</dbReference>
<name>A0A0L7T7R0_9GAMM</name>
<keyword evidence="2" id="KW-1185">Reference proteome</keyword>
<evidence type="ECO:0000313" key="1">
    <source>
        <dbReference type="EMBL" id="KOC91399.1"/>
    </source>
</evidence>
<dbReference type="RefSeq" id="WP_052898373.1">
    <property type="nucleotide sequence ID" value="NZ_JRXE01000006.1"/>
</dbReference>
<dbReference type="PATRIC" id="fig|1560201.3.peg.1294"/>
<evidence type="ECO:0000313" key="2">
    <source>
        <dbReference type="Proteomes" id="UP000037088"/>
    </source>
</evidence>
<reference evidence="1 2" key="1">
    <citation type="journal article" date="2015" name="Int. J. Syst. Evol. Microbiol.">
        <title>Erwinia iniecta sp. nov., isolated from Russian wheat aphids (Diuraphis noxia).</title>
        <authorList>
            <person name="Campillo T."/>
            <person name="Luna E."/>
            <person name="Portier P."/>
            <person name="Fischer-Le Saux M."/>
            <person name="Lapitan N."/>
            <person name="Tisserat N.A."/>
            <person name="Leach J.E."/>
        </authorList>
    </citation>
    <scope>NUCLEOTIDE SEQUENCE [LARGE SCALE GENOMIC DNA]</scope>
    <source>
        <strain evidence="1 2">B120</strain>
    </source>
</reference>
<comment type="caution">
    <text evidence="1">The sequence shown here is derived from an EMBL/GenBank/DDBJ whole genome shotgun (WGS) entry which is preliminary data.</text>
</comment>
<sequence length="105" mass="11851">QSTQYNDWKGTAAADDADQDDFSDYLRNIGKLAGHEIVVGISFYSAPNFAHVNAFISDGGEGLRRITVPIGVAEFFEKFKRFSIYISRDGRFDGEEIEFENEDDE</sequence>
<organism evidence="1 2">
    <name type="scientific">Winslowiella iniecta</name>
    <dbReference type="NCBI Taxonomy" id="1560201"/>
    <lineage>
        <taxon>Bacteria</taxon>
        <taxon>Pseudomonadati</taxon>
        <taxon>Pseudomonadota</taxon>
        <taxon>Gammaproteobacteria</taxon>
        <taxon>Enterobacterales</taxon>
        <taxon>Erwiniaceae</taxon>
        <taxon>Winslowiella</taxon>
    </lineage>
</organism>
<dbReference type="AlphaFoldDB" id="A0A0L7T7R0"/>
<proteinExistence type="predicted"/>
<gene>
    <name evidence="1" type="ORF">NG42_06070</name>
</gene>
<feature type="non-terminal residue" evidence="1">
    <location>
        <position position="1"/>
    </location>
</feature>
<dbReference type="Proteomes" id="UP000037088">
    <property type="component" value="Unassembled WGS sequence"/>
</dbReference>
<accession>A0A0L7T7R0</accession>